<evidence type="ECO:0000256" key="5">
    <source>
        <dbReference type="PIRSR" id="PIRSR001227-2"/>
    </source>
</evidence>
<evidence type="ECO:0000256" key="3">
    <source>
        <dbReference type="ARBA" id="ARBA00023145"/>
    </source>
</evidence>
<sequence>MSPNPGDSATHRFPVPGLAAEAEILVDRWGVPHIYARSPDDGFLAQGFNAARDRLWQIDLWRRRGLGLLSEVFGPQHVERDRAARLFLYRGDMHGEWLAYGSDTKRVATAFTAGVNAFVELTRSDPGLLPVEFTRLGYLPATWQPEDVARIRSHGLFYNLRQEVARARTLRDFGPAVEALRRRLEPPHELTVPEGLDLSLIPDDVLAVYDLATTPPVFAAAAVSGDDVAPPSGQHSNNWVLAASRTQTGRPLLANDPHRAVSVPSLRYVAHLATPDLDVIGAGEPALPGISIGHNGRIAFGLTIFSIDQEDLYVYETNPADPGEYRYQGRWEPMRVVSETVPVPDGEPVPVELRFTRHGPVVHEDPQRHTAFAVRAAWLEPGMAPYLGSMDYMRARTWDQFVAAMNRWGAPPENQVYADTEGTIGWKTGGLTPIRRNWDGLLPVPGDGRYEWDGFYDMDQLPGAENPESGWLATANEMNLPPDFPADRVIAYDWYAPYRKQRITEVLDAGRALSAQDCVRLQTDYVSIPARRIVARARELLAGEDDVDRPLALLAGWDADLAVDSPAAALFEVWYRRHLRPVLLRAALSRLVEPERIEAALRAVLPDEVLLADARVDLDLLEQPGDRFGPDPDAVLAGVLHTSLTSAVADLERVFGPDRARWSWGRLHVARLRHPLAALLDEPLAGRTAVGPAPRGGSGDTVGNTAYTPDFVQSAGSTFRIVVDVGSWDDSLVMNSPGQSGAPDSPHYADLFSSWAADEAFPLVYSRAAVESATEQRIVLEPGPPRSG</sequence>
<protein>
    <submittedName>
        <fullName evidence="6">Penicillin amidase</fullName>
    </submittedName>
</protein>
<proteinExistence type="inferred from homology"/>
<dbReference type="GO" id="GO:0016811">
    <property type="term" value="F:hydrolase activity, acting on carbon-nitrogen (but not peptide) bonds, in linear amides"/>
    <property type="evidence" value="ECO:0007669"/>
    <property type="project" value="InterPro"/>
</dbReference>
<evidence type="ECO:0000256" key="2">
    <source>
        <dbReference type="ARBA" id="ARBA00022801"/>
    </source>
</evidence>
<dbReference type="Gene3D" id="3.60.20.10">
    <property type="entry name" value="Glutamine Phosphoribosylpyrophosphate, subunit 1, domain 1"/>
    <property type="match status" value="1"/>
</dbReference>
<dbReference type="PIRSF" id="PIRSF001227">
    <property type="entry name" value="Pen_acylase"/>
    <property type="match status" value="1"/>
</dbReference>
<reference evidence="6 7" key="1">
    <citation type="submission" date="2016-10" db="EMBL/GenBank/DDBJ databases">
        <authorList>
            <person name="de Groot N.N."/>
        </authorList>
    </citation>
    <scope>NUCLEOTIDE SEQUENCE [LARGE SCALE GENOMIC DNA]</scope>
    <source>
        <strain evidence="6 7">DSM 45317</strain>
    </source>
</reference>
<dbReference type="CDD" id="cd03747">
    <property type="entry name" value="Ntn_PGA_like"/>
    <property type="match status" value="1"/>
</dbReference>
<dbReference type="InterPro" id="IPR043147">
    <property type="entry name" value="Penicillin_amidase_A-knob"/>
</dbReference>
<evidence type="ECO:0000313" key="6">
    <source>
        <dbReference type="EMBL" id="SFL56274.1"/>
    </source>
</evidence>
<feature type="binding site" evidence="5">
    <location>
        <position position="311"/>
    </location>
    <ligand>
        <name>Ca(2+)</name>
        <dbReference type="ChEBI" id="CHEBI:29108"/>
    </ligand>
</feature>
<name>A0A1I4IPQ4_9ACTN</name>
<evidence type="ECO:0000256" key="4">
    <source>
        <dbReference type="PIRSR" id="PIRSR001227-1"/>
    </source>
</evidence>
<dbReference type="Gene3D" id="1.10.439.10">
    <property type="entry name" value="Penicillin Amidohydrolase, domain 1"/>
    <property type="match status" value="1"/>
</dbReference>
<dbReference type="PANTHER" id="PTHR34218:SF4">
    <property type="entry name" value="ACYL-HOMOSERINE LACTONE ACYLASE QUIP"/>
    <property type="match status" value="1"/>
</dbReference>
<dbReference type="STRING" id="504800.SAMN04488085_11377"/>
<organism evidence="6 7">
    <name type="scientific">Geodermatophilus ruber</name>
    <dbReference type="NCBI Taxonomy" id="504800"/>
    <lineage>
        <taxon>Bacteria</taxon>
        <taxon>Bacillati</taxon>
        <taxon>Actinomycetota</taxon>
        <taxon>Actinomycetes</taxon>
        <taxon>Geodermatophilales</taxon>
        <taxon>Geodermatophilaceae</taxon>
        <taxon>Geodermatophilus</taxon>
    </lineage>
</organism>
<dbReference type="Gene3D" id="1.10.1400.10">
    <property type="match status" value="1"/>
</dbReference>
<dbReference type="RefSeq" id="WP_091327908.1">
    <property type="nucleotide sequence ID" value="NZ_FOSW01000013.1"/>
</dbReference>
<keyword evidence="2" id="KW-0378">Hydrolase</keyword>
<dbReference type="Gene3D" id="2.30.120.10">
    <property type="match status" value="1"/>
</dbReference>
<dbReference type="InterPro" id="IPR014395">
    <property type="entry name" value="Pen/GL7ACA/AHL_acylase"/>
</dbReference>
<feature type="binding site" evidence="5">
    <location>
        <position position="487"/>
    </location>
    <ligand>
        <name>Ca(2+)</name>
        <dbReference type="ChEBI" id="CHEBI:29108"/>
    </ligand>
</feature>
<dbReference type="SUPFAM" id="SSF56235">
    <property type="entry name" value="N-terminal nucleophile aminohydrolases (Ntn hydrolases)"/>
    <property type="match status" value="1"/>
</dbReference>
<dbReference type="Proteomes" id="UP000199152">
    <property type="component" value="Unassembled WGS sequence"/>
</dbReference>
<keyword evidence="5" id="KW-0106">Calcium</keyword>
<dbReference type="InterPro" id="IPR002692">
    <property type="entry name" value="S45"/>
</dbReference>
<keyword evidence="3" id="KW-0865">Zymogen</keyword>
<evidence type="ECO:0000313" key="7">
    <source>
        <dbReference type="Proteomes" id="UP000199152"/>
    </source>
</evidence>
<feature type="binding site" evidence="5">
    <location>
        <position position="308"/>
    </location>
    <ligand>
        <name>Ca(2+)</name>
        <dbReference type="ChEBI" id="CHEBI:29108"/>
    </ligand>
</feature>
<dbReference type="GO" id="GO:0046872">
    <property type="term" value="F:metal ion binding"/>
    <property type="evidence" value="ECO:0007669"/>
    <property type="project" value="UniProtKB-KW"/>
</dbReference>
<dbReference type="PANTHER" id="PTHR34218">
    <property type="entry name" value="PEPTIDASE S45 PENICILLIN AMIDASE"/>
    <property type="match status" value="1"/>
</dbReference>
<dbReference type="Pfam" id="PF01804">
    <property type="entry name" value="Penicil_amidase"/>
    <property type="match status" value="1"/>
</dbReference>
<keyword evidence="5" id="KW-0479">Metal-binding</keyword>
<feature type="active site" description="Nucleophile" evidence="4">
    <location>
        <position position="236"/>
    </location>
</feature>
<feature type="binding site" evidence="5">
    <location>
        <position position="163"/>
    </location>
    <ligand>
        <name>Ca(2+)</name>
        <dbReference type="ChEBI" id="CHEBI:29108"/>
    </ligand>
</feature>
<dbReference type="InParanoid" id="A0A1I4IPQ4"/>
<accession>A0A1I4IPQ4</accession>
<dbReference type="GO" id="GO:0017000">
    <property type="term" value="P:antibiotic biosynthetic process"/>
    <property type="evidence" value="ECO:0007669"/>
    <property type="project" value="InterPro"/>
</dbReference>
<comment type="cofactor">
    <cofactor evidence="5">
        <name>Ca(2+)</name>
        <dbReference type="ChEBI" id="CHEBI:29108"/>
    </cofactor>
    <text evidence="5">Binds 1 Ca(2+) ion per dimer.</text>
</comment>
<dbReference type="AlphaFoldDB" id="A0A1I4IPQ4"/>
<evidence type="ECO:0000256" key="1">
    <source>
        <dbReference type="ARBA" id="ARBA00006586"/>
    </source>
</evidence>
<comment type="similarity">
    <text evidence="1">Belongs to the peptidase S45 family.</text>
</comment>
<keyword evidence="7" id="KW-1185">Reference proteome</keyword>
<dbReference type="OrthoDB" id="9759796at2"/>
<gene>
    <name evidence="6" type="ORF">SAMN04488085_11377</name>
</gene>
<dbReference type="InterPro" id="IPR043146">
    <property type="entry name" value="Penicillin_amidase_N_B-knob"/>
</dbReference>
<dbReference type="EMBL" id="FOSW01000013">
    <property type="protein sequence ID" value="SFL56274.1"/>
    <property type="molecule type" value="Genomic_DNA"/>
</dbReference>
<dbReference type="InterPro" id="IPR029055">
    <property type="entry name" value="Ntn_hydrolases_N"/>
</dbReference>
<dbReference type="InterPro" id="IPR023343">
    <property type="entry name" value="Penicillin_amidase_dom1"/>
</dbReference>